<dbReference type="GO" id="GO:0019367">
    <property type="term" value="P:fatty acid elongation, saturated fatty acid"/>
    <property type="evidence" value="ECO:0007669"/>
    <property type="project" value="TreeGrafter"/>
</dbReference>
<feature type="transmembrane region" description="Helical" evidence="10">
    <location>
        <begin position="218"/>
        <end position="237"/>
    </location>
</feature>
<dbReference type="EC" id="2.3.1.-" evidence="10"/>
<evidence type="ECO:0000313" key="11">
    <source>
        <dbReference type="EMBL" id="EUD68022.1"/>
    </source>
</evidence>
<organism evidence="11 12">
    <name type="scientific">Plasmodium inui San Antonio 1</name>
    <dbReference type="NCBI Taxonomy" id="1237626"/>
    <lineage>
        <taxon>Eukaryota</taxon>
        <taxon>Sar</taxon>
        <taxon>Alveolata</taxon>
        <taxon>Apicomplexa</taxon>
        <taxon>Aconoidasida</taxon>
        <taxon>Haemosporida</taxon>
        <taxon>Plasmodiidae</taxon>
        <taxon>Plasmodium</taxon>
        <taxon>Plasmodium (Plasmodium)</taxon>
    </lineage>
</organism>
<evidence type="ECO:0000256" key="5">
    <source>
        <dbReference type="ARBA" id="ARBA00022832"/>
    </source>
</evidence>
<evidence type="ECO:0000256" key="4">
    <source>
        <dbReference type="ARBA" id="ARBA00022692"/>
    </source>
</evidence>
<feature type="transmembrane region" description="Helical" evidence="10">
    <location>
        <begin position="249"/>
        <end position="268"/>
    </location>
</feature>
<keyword evidence="3 10" id="KW-0808">Transferase</keyword>
<dbReference type="GeneID" id="20036908"/>
<evidence type="ECO:0000256" key="10">
    <source>
        <dbReference type="RuleBase" id="RU361115"/>
    </source>
</evidence>
<proteinExistence type="inferred from homology"/>
<sequence length="542" mass="62683">MRPWSPLSREFWAPGKGKELATKYEKTILLISLLYIPAVLVLQKVMRRRKEIEAKALKVAWNVCLSVLSLIGVLLILIYDPNVLRSIILEETEYRPETRAVISIFTLTKVVEYGDTVFLILKKKELTFLHCYHHLSVVIYCLYSQKELVSHAHYFVFLNLVVHSIMYFYFGFIYIVPKVLYKVRQFITCLQILQMFIGIYISYYAIKNVENQVYVKNAIASLALYLTYAILFLKFYFKNYCKNVKSNVATYMISVHILGLIGLIMLCTSNDTLRLFIEVSIGCVFTLTLLSCSFHFNTHYCHLWKNKIGETNFFEQTDLLNSYKAKYFSKMAFLKKMTIHIIKTFLLCFNGLATYAHDTIFLFVNFYSERLKRIAHESAALDKKGHSLTAGRHVGGKSATVRGVANDEAKYLVDAAKPTVDAPNRRDNKSNKIFFLIKDLYNRSIISYIIYKSPIESIAKNLESISPDQSARKSLQFTILSMAKQVIQNYLLYIVCLILPIYYGLRVYNDALLGLCVHGALRWLIEIYSTKIFKKSQKLHGH</sequence>
<comment type="catalytic activity">
    <reaction evidence="10">
        <text>an acyl-CoA + malonyl-CoA + H(+) = a 3-oxoacyl-CoA + CO2 + CoA</text>
        <dbReference type="Rhea" id="RHEA:50252"/>
        <dbReference type="ChEBI" id="CHEBI:15378"/>
        <dbReference type="ChEBI" id="CHEBI:16526"/>
        <dbReference type="ChEBI" id="CHEBI:57287"/>
        <dbReference type="ChEBI" id="CHEBI:57384"/>
        <dbReference type="ChEBI" id="CHEBI:58342"/>
        <dbReference type="ChEBI" id="CHEBI:90726"/>
    </reaction>
    <physiologicalReaction direction="left-to-right" evidence="10">
        <dbReference type="Rhea" id="RHEA:50253"/>
    </physiologicalReaction>
</comment>
<dbReference type="OrthoDB" id="10259681at2759"/>
<keyword evidence="7 10" id="KW-0443">Lipid metabolism</keyword>
<dbReference type="InterPro" id="IPR002076">
    <property type="entry name" value="ELO_fam"/>
</dbReference>
<evidence type="ECO:0000256" key="8">
    <source>
        <dbReference type="ARBA" id="ARBA00023136"/>
    </source>
</evidence>
<comment type="caution">
    <text evidence="10">Lacks conserved residue(s) required for the propagation of feature annotation.</text>
</comment>
<comment type="subcellular location">
    <subcellularLocation>
        <location evidence="1">Membrane</location>
        <topology evidence="1">Multi-pass membrane protein</topology>
    </subcellularLocation>
</comment>
<dbReference type="GO" id="GO:0034625">
    <property type="term" value="P:fatty acid elongation, monounsaturated fatty acid"/>
    <property type="evidence" value="ECO:0007669"/>
    <property type="project" value="TreeGrafter"/>
</dbReference>
<keyword evidence="9 10" id="KW-0275">Fatty acid biosynthesis</keyword>
<evidence type="ECO:0000256" key="2">
    <source>
        <dbReference type="ARBA" id="ARBA00022516"/>
    </source>
</evidence>
<name>W7A4N3_9APIC</name>
<dbReference type="AlphaFoldDB" id="W7A4N3"/>
<feature type="transmembrane region" description="Helical" evidence="10">
    <location>
        <begin position="155"/>
        <end position="177"/>
    </location>
</feature>
<keyword evidence="12" id="KW-1185">Reference proteome</keyword>
<dbReference type="GO" id="GO:0009922">
    <property type="term" value="F:fatty acid elongase activity"/>
    <property type="evidence" value="ECO:0007669"/>
    <property type="project" value="InterPro"/>
</dbReference>
<feature type="transmembrane region" description="Helical" evidence="10">
    <location>
        <begin position="486"/>
        <end position="505"/>
    </location>
</feature>
<accession>W7A4N3</accession>
<feature type="transmembrane region" description="Helical" evidence="10">
    <location>
        <begin position="28"/>
        <end position="47"/>
    </location>
</feature>
<dbReference type="Pfam" id="PF01151">
    <property type="entry name" value="ELO"/>
    <property type="match status" value="1"/>
</dbReference>
<feature type="transmembrane region" description="Helical" evidence="10">
    <location>
        <begin position="183"/>
        <end position="206"/>
    </location>
</feature>
<evidence type="ECO:0000256" key="9">
    <source>
        <dbReference type="ARBA" id="ARBA00023160"/>
    </source>
</evidence>
<protein>
    <recommendedName>
        <fullName evidence="10">Elongation of fatty acids protein</fullName>
        <ecNumber evidence="10">2.3.1.-</ecNumber>
    </recommendedName>
</protein>
<comment type="similarity">
    <text evidence="10">Belongs to the ELO family.</text>
</comment>
<reference evidence="11 12" key="1">
    <citation type="submission" date="2013-02" db="EMBL/GenBank/DDBJ databases">
        <title>The Genome Sequence of Plasmodium inui San Antonio 1.</title>
        <authorList>
            <consortium name="The Broad Institute Genome Sequencing Platform"/>
            <consortium name="The Broad Institute Genome Sequencing Center for Infectious Disease"/>
            <person name="Neafsey D."/>
            <person name="Cheeseman I."/>
            <person name="Volkman S."/>
            <person name="Adams J."/>
            <person name="Walker B."/>
            <person name="Young S.K."/>
            <person name="Zeng Q."/>
            <person name="Gargeya S."/>
            <person name="Fitzgerald M."/>
            <person name="Haas B."/>
            <person name="Abouelleil A."/>
            <person name="Alvarado L."/>
            <person name="Arachchi H.M."/>
            <person name="Berlin A.M."/>
            <person name="Chapman S.B."/>
            <person name="Dewar J."/>
            <person name="Goldberg J."/>
            <person name="Griggs A."/>
            <person name="Gujja S."/>
            <person name="Hansen M."/>
            <person name="Howarth C."/>
            <person name="Imamovic A."/>
            <person name="Larimer J."/>
            <person name="McCowan C."/>
            <person name="Murphy C."/>
            <person name="Neiman D."/>
            <person name="Pearson M."/>
            <person name="Priest M."/>
            <person name="Roberts A."/>
            <person name="Saif S."/>
            <person name="Shea T."/>
            <person name="Sisk P."/>
            <person name="Sykes S."/>
            <person name="Wortman J."/>
            <person name="Nusbaum C."/>
            <person name="Birren B."/>
        </authorList>
    </citation>
    <scope>NUCLEOTIDE SEQUENCE [LARGE SCALE GENOMIC DNA]</scope>
    <source>
        <strain evidence="11 12">San Antonio 1</strain>
    </source>
</reference>
<keyword evidence="6 10" id="KW-1133">Transmembrane helix</keyword>
<evidence type="ECO:0000256" key="7">
    <source>
        <dbReference type="ARBA" id="ARBA00023098"/>
    </source>
</evidence>
<feature type="transmembrane region" description="Helical" evidence="10">
    <location>
        <begin position="59"/>
        <end position="79"/>
    </location>
</feature>
<dbReference type="RefSeq" id="XP_008815459.1">
    <property type="nucleotide sequence ID" value="XM_008817237.1"/>
</dbReference>
<keyword evidence="4 10" id="KW-0812">Transmembrane</keyword>
<dbReference type="VEuPathDB" id="PlasmoDB:C922_01634"/>
<evidence type="ECO:0000256" key="3">
    <source>
        <dbReference type="ARBA" id="ARBA00022679"/>
    </source>
</evidence>
<evidence type="ECO:0000256" key="1">
    <source>
        <dbReference type="ARBA" id="ARBA00004141"/>
    </source>
</evidence>
<dbReference type="Proteomes" id="UP000030640">
    <property type="component" value="Unassembled WGS sequence"/>
</dbReference>
<gene>
    <name evidence="11" type="ORF">C922_01634</name>
</gene>
<feature type="transmembrane region" description="Helical" evidence="10">
    <location>
        <begin position="341"/>
        <end position="364"/>
    </location>
</feature>
<evidence type="ECO:0000256" key="6">
    <source>
        <dbReference type="ARBA" id="ARBA00022989"/>
    </source>
</evidence>
<keyword evidence="2 10" id="KW-0444">Lipid biosynthesis</keyword>
<dbReference type="PANTHER" id="PTHR11157:SF126">
    <property type="entry name" value="ELONGATION OF VERY LONG CHAIN FATTY ACIDS PROTEIN"/>
    <property type="match status" value="1"/>
</dbReference>
<evidence type="ECO:0000313" key="12">
    <source>
        <dbReference type="Proteomes" id="UP000030640"/>
    </source>
</evidence>
<dbReference type="GO" id="GO:0042761">
    <property type="term" value="P:very long-chain fatty acid biosynthetic process"/>
    <property type="evidence" value="ECO:0007669"/>
    <property type="project" value="TreeGrafter"/>
</dbReference>
<dbReference type="GO" id="GO:0030148">
    <property type="term" value="P:sphingolipid biosynthetic process"/>
    <property type="evidence" value="ECO:0007669"/>
    <property type="project" value="TreeGrafter"/>
</dbReference>
<dbReference type="GO" id="GO:0034626">
    <property type="term" value="P:fatty acid elongation, polyunsaturated fatty acid"/>
    <property type="evidence" value="ECO:0007669"/>
    <property type="project" value="TreeGrafter"/>
</dbReference>
<feature type="transmembrane region" description="Helical" evidence="10">
    <location>
        <begin position="275"/>
        <end position="296"/>
    </location>
</feature>
<dbReference type="PANTHER" id="PTHR11157">
    <property type="entry name" value="FATTY ACID ACYL TRANSFERASE-RELATED"/>
    <property type="match status" value="1"/>
</dbReference>
<dbReference type="EMBL" id="KI965464">
    <property type="protein sequence ID" value="EUD68022.1"/>
    <property type="molecule type" value="Genomic_DNA"/>
</dbReference>
<keyword evidence="8 10" id="KW-0472">Membrane</keyword>
<keyword evidence="5 10" id="KW-0276">Fatty acid metabolism</keyword>
<feature type="transmembrane region" description="Helical" evidence="10">
    <location>
        <begin position="126"/>
        <end position="143"/>
    </location>
</feature>
<dbReference type="GO" id="GO:0005789">
    <property type="term" value="C:endoplasmic reticulum membrane"/>
    <property type="evidence" value="ECO:0007669"/>
    <property type="project" value="TreeGrafter"/>
</dbReference>